<protein>
    <submittedName>
        <fullName evidence="3">Uncharacterized protein</fullName>
    </submittedName>
</protein>
<feature type="compositionally biased region" description="Basic and acidic residues" evidence="1">
    <location>
        <begin position="572"/>
        <end position="594"/>
    </location>
</feature>
<organism evidence="2 3">
    <name type="scientific">Panagrolaimus davidi</name>
    <dbReference type="NCBI Taxonomy" id="227884"/>
    <lineage>
        <taxon>Eukaryota</taxon>
        <taxon>Metazoa</taxon>
        <taxon>Ecdysozoa</taxon>
        <taxon>Nematoda</taxon>
        <taxon>Chromadorea</taxon>
        <taxon>Rhabditida</taxon>
        <taxon>Tylenchina</taxon>
        <taxon>Panagrolaimomorpha</taxon>
        <taxon>Panagrolaimoidea</taxon>
        <taxon>Panagrolaimidae</taxon>
        <taxon>Panagrolaimus</taxon>
    </lineage>
</organism>
<feature type="compositionally biased region" description="Low complexity" evidence="1">
    <location>
        <begin position="10"/>
        <end position="22"/>
    </location>
</feature>
<dbReference type="AlphaFoldDB" id="A0A914QET8"/>
<sequence length="652" mass="71130">MKKESKQQWKNENTLKTTNKSTLSLHIAAYENSNEAAASDSFFDSQVEKRVNTKQIMTDASSFISQNQFEFPRQQSNQKKPEVSQFKASQRLRNPNKVSKSDQTKSSTESTTKTALPTNETEEQPISVIQAATHVSVSTPSNQQENLDAVANSSKKPKKKIPAEKQHDRYKIRTSRREQRIQKNPKPVEEDVPVENKLVEIKELIKNYINWRSGKQRKLVQFLLTTNYKDSANPVFSLIQDLEISSSRLTNEEMAELLQEFGGKQIQAQDGQKVNVEKSHDSIGTGAKRQTCDSVIEDDNISTAIGKTDNVSTAIGKTDKQKSDNASTAIGKTDNVSTAIGKTDKQKSDNVSTAIGKTDNVSTAIGKTDKQKSDNVSTAIGKTDNVSTAIGKIDKQKSDNVSTAIGKTDNVSTAIGKTDKQKSDNVSTAIGKTDNVSTAIGKIDKQKSDNVSTAIGKTDNVSTAIGKIDKQKSDNVSTAIGKTDNVSTAIGKIDKQKSDNVSTAIGKTDNVSTAIGKTDKQKSDNVSTAIGKTDNVSTAIGKTDKQKSDNVSTAIGKTDKEKSDNVSTAIGKTDEQKSEKSEKNDTTAIQKTDEQKSEMKYFTNVTQTSHDGTMVDVTDIPSEPSTNDHYQTTSGTVKNYKHFLITYEAYDI</sequence>
<dbReference type="WBParaSite" id="PDA_v2.g25731.t1">
    <property type="protein sequence ID" value="PDA_v2.g25731.t1"/>
    <property type="gene ID" value="PDA_v2.g25731"/>
</dbReference>
<evidence type="ECO:0000256" key="1">
    <source>
        <dbReference type="SAM" id="MobiDB-lite"/>
    </source>
</evidence>
<reference evidence="3" key="1">
    <citation type="submission" date="2022-11" db="UniProtKB">
        <authorList>
            <consortium name="WormBaseParasite"/>
        </authorList>
    </citation>
    <scope>IDENTIFICATION</scope>
</reference>
<keyword evidence="2" id="KW-1185">Reference proteome</keyword>
<name>A0A914QET8_9BILA</name>
<feature type="compositionally biased region" description="Polar residues" evidence="1">
    <location>
        <begin position="133"/>
        <end position="154"/>
    </location>
</feature>
<accession>A0A914QET8</accession>
<feature type="compositionally biased region" description="Polar residues" evidence="1">
    <location>
        <begin position="67"/>
        <end position="78"/>
    </location>
</feature>
<feature type="compositionally biased region" description="Low complexity" evidence="1">
    <location>
        <begin position="104"/>
        <end position="114"/>
    </location>
</feature>
<feature type="region of interest" description="Disordered" evidence="1">
    <location>
        <begin position="67"/>
        <end position="189"/>
    </location>
</feature>
<feature type="region of interest" description="Disordered" evidence="1">
    <location>
        <begin position="541"/>
        <end position="594"/>
    </location>
</feature>
<feature type="compositionally biased region" description="Polar residues" evidence="1">
    <location>
        <begin position="86"/>
        <end position="98"/>
    </location>
</feature>
<evidence type="ECO:0000313" key="2">
    <source>
        <dbReference type="Proteomes" id="UP000887578"/>
    </source>
</evidence>
<evidence type="ECO:0000313" key="3">
    <source>
        <dbReference type="WBParaSite" id="PDA_v2.g25731.t1"/>
    </source>
</evidence>
<dbReference type="Proteomes" id="UP000887578">
    <property type="component" value="Unplaced"/>
</dbReference>
<feature type="region of interest" description="Disordered" evidence="1">
    <location>
        <begin position="1"/>
        <end position="22"/>
    </location>
</feature>
<proteinExistence type="predicted"/>
<feature type="compositionally biased region" description="Basic and acidic residues" evidence="1">
    <location>
        <begin position="161"/>
        <end position="189"/>
    </location>
</feature>